<dbReference type="InterPro" id="IPR002110">
    <property type="entry name" value="Ankyrin_rpt"/>
</dbReference>
<protein>
    <submittedName>
        <fullName evidence="2">Ankyrin and armadillo repeat-containing protein</fullName>
    </submittedName>
</protein>
<dbReference type="Gene3D" id="1.25.10.10">
    <property type="entry name" value="Leucine-rich Repeat Variant"/>
    <property type="match status" value="2"/>
</dbReference>
<evidence type="ECO:0000313" key="2">
    <source>
        <dbReference type="EMBL" id="KAJ8042218.1"/>
    </source>
</evidence>
<name>A0A9Q1CCI8_HOLLE</name>
<dbReference type="InterPro" id="IPR043379">
    <property type="entry name" value="ANKAR"/>
</dbReference>
<evidence type="ECO:0000256" key="1">
    <source>
        <dbReference type="PROSITE-ProRule" id="PRU00023"/>
    </source>
</evidence>
<dbReference type="InterPro" id="IPR016024">
    <property type="entry name" value="ARM-type_fold"/>
</dbReference>
<accession>A0A9Q1CCI8</accession>
<organism evidence="2 3">
    <name type="scientific">Holothuria leucospilota</name>
    <name type="common">Black long sea cucumber</name>
    <name type="synonym">Mertensiothuria leucospilota</name>
    <dbReference type="NCBI Taxonomy" id="206669"/>
    <lineage>
        <taxon>Eukaryota</taxon>
        <taxon>Metazoa</taxon>
        <taxon>Echinodermata</taxon>
        <taxon>Eleutherozoa</taxon>
        <taxon>Echinozoa</taxon>
        <taxon>Holothuroidea</taxon>
        <taxon>Aspidochirotacea</taxon>
        <taxon>Aspidochirotida</taxon>
        <taxon>Holothuriidae</taxon>
        <taxon>Holothuria</taxon>
    </lineage>
</organism>
<proteinExistence type="predicted"/>
<dbReference type="Gene3D" id="1.25.40.20">
    <property type="entry name" value="Ankyrin repeat-containing domain"/>
    <property type="match status" value="1"/>
</dbReference>
<reference evidence="2" key="1">
    <citation type="submission" date="2021-10" db="EMBL/GenBank/DDBJ databases">
        <title>Tropical sea cucumber genome reveals ecological adaptation and Cuvierian tubules defense mechanism.</title>
        <authorList>
            <person name="Chen T."/>
        </authorList>
    </citation>
    <scope>NUCLEOTIDE SEQUENCE</scope>
    <source>
        <strain evidence="2">Nanhai2018</strain>
        <tissue evidence="2">Muscle</tissue>
    </source>
</reference>
<dbReference type="Proteomes" id="UP001152320">
    <property type="component" value="Chromosome 5"/>
</dbReference>
<dbReference type="InterPro" id="IPR000225">
    <property type="entry name" value="Armadillo"/>
</dbReference>
<dbReference type="PANTHER" id="PTHR46464:SF2">
    <property type="entry name" value="ANKYRIN AND ARMADILLO REPEAT-CONTAINING PROTEIN"/>
    <property type="match status" value="1"/>
</dbReference>
<keyword evidence="3" id="KW-1185">Reference proteome</keyword>
<dbReference type="PROSITE" id="PS50297">
    <property type="entry name" value="ANK_REP_REGION"/>
    <property type="match status" value="1"/>
</dbReference>
<dbReference type="Pfam" id="PF12796">
    <property type="entry name" value="Ank_2"/>
    <property type="match status" value="1"/>
</dbReference>
<dbReference type="InterPro" id="IPR036770">
    <property type="entry name" value="Ankyrin_rpt-contain_sf"/>
</dbReference>
<keyword evidence="1" id="KW-0040">ANK repeat</keyword>
<dbReference type="SUPFAM" id="SSF48371">
    <property type="entry name" value="ARM repeat"/>
    <property type="match status" value="1"/>
</dbReference>
<dbReference type="InterPro" id="IPR011989">
    <property type="entry name" value="ARM-like"/>
</dbReference>
<dbReference type="AlphaFoldDB" id="A0A9Q1CCI8"/>
<comment type="caution">
    <text evidence="2">The sequence shown here is derived from an EMBL/GenBank/DDBJ whole genome shotgun (WGS) entry which is preliminary data.</text>
</comment>
<dbReference type="PROSITE" id="PS50088">
    <property type="entry name" value="ANK_REPEAT"/>
    <property type="match status" value="1"/>
</dbReference>
<dbReference type="SMART" id="SM00185">
    <property type="entry name" value="ARM"/>
    <property type="match status" value="5"/>
</dbReference>
<dbReference type="EMBL" id="JAIZAY010000005">
    <property type="protein sequence ID" value="KAJ8042218.1"/>
    <property type="molecule type" value="Genomic_DNA"/>
</dbReference>
<dbReference type="OrthoDB" id="1683831at2759"/>
<evidence type="ECO:0000313" key="3">
    <source>
        <dbReference type="Proteomes" id="UP001152320"/>
    </source>
</evidence>
<dbReference type="PANTHER" id="PTHR46464">
    <property type="entry name" value="ANK_REP_REGION DOMAIN-CONTAINING PROTEIN"/>
    <property type="match status" value="1"/>
</dbReference>
<feature type="repeat" description="ANK" evidence="1">
    <location>
        <begin position="65"/>
        <end position="97"/>
    </location>
</feature>
<sequence length="558" mass="61627">MSIFASQRQDQEKDEYAKEREIMDELDDNGWAQIHHSAFHGFTKSVERFVAASQDQLEFPTNDHNNMTPLLLAVGSGRFDTVKRLVELGADLRYFNQLNLGVVELAAQRGDLRMINYFIELNNSDLPVWSRLIAFVASDQDENAESAGKMVYELTKPKDDKDGTPSPYWKPLVDVGAIPIFMKVIQSLVVDKAKYYAFSTMLNIIEQDAVKEQIVKSEGIPVALKMLDTKDKDLLLVSSTLLCYLASVKCYVDQLVTNGAITAMIKLWQHCNDINVLIQVTNALSYIAASKREYKQTIGTTPECFPSLVKLFTKFKSDDLLLALTKSVSTIVAEDKSNQNGLADEGGATSLIELATNKVGNIQLSSIQAIHMLAKDNPHTQDIVLEQNGVEPLLLLLKRSSKPDTQVCCAGALWALAGDDIERCRYLARGIGVNLLIDFLNAQETHDILHYIGAEGLGVLAHGPHNKQDVIARANGVQPLVTKALRSPKENIVLSAIRALRNLCVGIGYLPHQLNQKSILAARGIRYLVALMVHSRNELVRVESALTLGCCAVGVTLK</sequence>
<dbReference type="SMART" id="SM00248">
    <property type="entry name" value="ANK"/>
    <property type="match status" value="3"/>
</dbReference>
<gene>
    <name evidence="2" type="ORF">HOLleu_13224</name>
</gene>
<dbReference type="SUPFAM" id="SSF48403">
    <property type="entry name" value="Ankyrin repeat"/>
    <property type="match status" value="1"/>
</dbReference>
<dbReference type="Pfam" id="PF00514">
    <property type="entry name" value="Arm"/>
    <property type="match status" value="1"/>
</dbReference>